<feature type="domain" description="Galactosyltransferase C-terminal" evidence="5">
    <location>
        <begin position="154"/>
        <end position="208"/>
    </location>
</feature>
<dbReference type="InterPro" id="IPR029044">
    <property type="entry name" value="Nucleotide-diphossugar_trans"/>
</dbReference>
<comment type="similarity">
    <text evidence="1">Belongs to the glycosyltransferase 2 family.</text>
</comment>
<evidence type="ECO:0000256" key="1">
    <source>
        <dbReference type="ARBA" id="ARBA00006739"/>
    </source>
</evidence>
<evidence type="ECO:0000256" key="3">
    <source>
        <dbReference type="ARBA" id="ARBA00022679"/>
    </source>
</evidence>
<reference evidence="6 7" key="1">
    <citation type="submission" date="2018-02" db="EMBL/GenBank/DDBJ databases">
        <title>The draft genome of Sphingobacterium sp. 5JN-11.</title>
        <authorList>
            <person name="Liu L."/>
            <person name="Li L."/>
            <person name="Liang L."/>
            <person name="Zhang X."/>
            <person name="Wang T."/>
        </authorList>
    </citation>
    <scope>NUCLEOTIDE SEQUENCE [LARGE SCALE GENOMIC DNA]</scope>
    <source>
        <strain evidence="6 7">5JN-11</strain>
    </source>
</reference>
<protein>
    <recommendedName>
        <fullName evidence="8">Glycosyl transferase</fullName>
    </recommendedName>
</protein>
<proteinExistence type="inferred from homology"/>
<sequence length="281" mass="32577">MYRSMHTTKHISILTLVYQRRNALRNMLRGIASGSMYPAEVVIVHMNEHPYDFYDEYPFPIRAISLATDGPLNLSLARNTAMEHATTPYAIFLDVDCIPETPLLAQYKLKFEQQPELVSGRVRYLPNGFDQVPNWSDRMYEISTPDPVRSALSEYPYELFWSLNFGCAKDTFERIGGFDEAYLGYGGEDTDFAFNAREKGVSLQTIDTLAFHQHHPTYDPPVDHLKSIVGNATYFRRKWGRWPMEGWLRSFEEKGFIHFTDEEIILLNEPTPQDAIQFLRD</sequence>
<dbReference type="EMBL" id="PVBQ01000006">
    <property type="protein sequence ID" value="PRD47676.1"/>
    <property type="molecule type" value="Genomic_DNA"/>
</dbReference>
<name>A0A2S9J4E9_9SPHI</name>
<dbReference type="Pfam" id="PF00535">
    <property type="entry name" value="Glycos_transf_2"/>
    <property type="match status" value="1"/>
</dbReference>
<dbReference type="PANTHER" id="PTHR43179">
    <property type="entry name" value="RHAMNOSYLTRANSFERASE WBBL"/>
    <property type="match status" value="1"/>
</dbReference>
<evidence type="ECO:0000259" key="4">
    <source>
        <dbReference type="Pfam" id="PF00535"/>
    </source>
</evidence>
<evidence type="ECO:0000259" key="5">
    <source>
        <dbReference type="Pfam" id="PF02709"/>
    </source>
</evidence>
<dbReference type="GO" id="GO:0016757">
    <property type="term" value="F:glycosyltransferase activity"/>
    <property type="evidence" value="ECO:0007669"/>
    <property type="project" value="UniProtKB-KW"/>
</dbReference>
<keyword evidence="3" id="KW-0808">Transferase</keyword>
<keyword evidence="7" id="KW-1185">Reference proteome</keyword>
<gene>
    <name evidence="6" type="ORF">C5745_10270</name>
</gene>
<accession>A0A2S9J4E9</accession>
<organism evidence="6 7">
    <name type="scientific">Sphingobacterium haloxyli</name>
    <dbReference type="NCBI Taxonomy" id="2100533"/>
    <lineage>
        <taxon>Bacteria</taxon>
        <taxon>Pseudomonadati</taxon>
        <taxon>Bacteroidota</taxon>
        <taxon>Sphingobacteriia</taxon>
        <taxon>Sphingobacteriales</taxon>
        <taxon>Sphingobacteriaceae</taxon>
        <taxon>Sphingobacterium</taxon>
    </lineage>
</organism>
<dbReference type="OrthoDB" id="9801954at2"/>
<dbReference type="InterPro" id="IPR001173">
    <property type="entry name" value="Glyco_trans_2-like"/>
</dbReference>
<evidence type="ECO:0000313" key="6">
    <source>
        <dbReference type="EMBL" id="PRD47676.1"/>
    </source>
</evidence>
<evidence type="ECO:0000313" key="7">
    <source>
        <dbReference type="Proteomes" id="UP000239711"/>
    </source>
</evidence>
<dbReference type="Pfam" id="PF02709">
    <property type="entry name" value="Glyco_transf_7C"/>
    <property type="match status" value="1"/>
</dbReference>
<evidence type="ECO:0008006" key="8">
    <source>
        <dbReference type="Google" id="ProtNLM"/>
    </source>
</evidence>
<dbReference type="Gene3D" id="3.90.550.10">
    <property type="entry name" value="Spore Coat Polysaccharide Biosynthesis Protein SpsA, Chain A"/>
    <property type="match status" value="1"/>
</dbReference>
<dbReference type="InterPro" id="IPR027791">
    <property type="entry name" value="Galactosyl_T_C"/>
</dbReference>
<feature type="domain" description="Glycosyltransferase 2-like" evidence="4">
    <location>
        <begin position="12"/>
        <end position="131"/>
    </location>
</feature>
<dbReference type="SUPFAM" id="SSF53448">
    <property type="entry name" value="Nucleotide-diphospho-sugar transferases"/>
    <property type="match status" value="1"/>
</dbReference>
<evidence type="ECO:0000256" key="2">
    <source>
        <dbReference type="ARBA" id="ARBA00022676"/>
    </source>
</evidence>
<keyword evidence="2" id="KW-0328">Glycosyltransferase</keyword>
<dbReference type="PANTHER" id="PTHR43179:SF12">
    <property type="entry name" value="GALACTOFURANOSYLTRANSFERASE GLFT2"/>
    <property type="match status" value="1"/>
</dbReference>
<dbReference type="Proteomes" id="UP000239711">
    <property type="component" value="Unassembled WGS sequence"/>
</dbReference>
<dbReference type="AlphaFoldDB" id="A0A2S9J4E9"/>
<comment type="caution">
    <text evidence="6">The sequence shown here is derived from an EMBL/GenBank/DDBJ whole genome shotgun (WGS) entry which is preliminary data.</text>
</comment>